<evidence type="ECO:0000313" key="4">
    <source>
        <dbReference type="Proteomes" id="UP000710385"/>
    </source>
</evidence>
<protein>
    <submittedName>
        <fullName evidence="3">UDP-N-acetylglucosamine 2-epimerase (Non-hydrolyzing)</fullName>
        <ecNumber evidence="3">5.1.3.14</ecNumber>
    </submittedName>
</protein>
<dbReference type="EMBL" id="JABTTY010000001">
    <property type="protein sequence ID" value="MBE7525490.1"/>
    <property type="molecule type" value="Genomic_DNA"/>
</dbReference>
<comment type="similarity">
    <text evidence="1">Belongs to the UDP-N-acetylglucosamine 2-epimerase family.</text>
</comment>
<proteinExistence type="inferred from homology"/>
<dbReference type="EC" id="5.1.3.14" evidence="3"/>
<evidence type="ECO:0000259" key="2">
    <source>
        <dbReference type="Pfam" id="PF02350"/>
    </source>
</evidence>
<sequence>MSKHLAIILGTRPEIIKCAPVILQAPKQHIDVSIIHTGQHYSRELDGIFFQELNVPEPRAHVHVGSHAASIQIGLMIQRVADVLDTMRPDAVLVQGDTNSVLAGALAATKMGIPIAHLEAGLRSDDWSMPEEANRVLADRISRWLFCPTTLQKERLHQEGITNGIYVVGNTAVDSALHYAKIAYEKSDIAERLGIAEKPFGLLTMHRPSNVDDPQRLQDILRALGQASDRLGLTVIFPIHPRTARAIDRAHLKIPSSFLGTEPLGYLDLLRLQSSAELILTDSGGIQEEACTLRIPCVTLRPNTERPETLEVGSNVLCDSTDADVLCRAMESQIKKERNWANPFGDGKTAEHVVRILANEMKV</sequence>
<name>A0A928Y529_UNCKA</name>
<dbReference type="Proteomes" id="UP000710385">
    <property type="component" value="Unassembled WGS sequence"/>
</dbReference>
<reference evidence="3" key="1">
    <citation type="submission" date="2020-05" db="EMBL/GenBank/DDBJ databases">
        <title>High-Quality Genomes of Partial-Nitritation/Anammox System by Hierarchical Clustering Based Hybrid Assembly.</title>
        <authorList>
            <person name="Liu L."/>
            <person name="Wang Y."/>
            <person name="Che Y."/>
            <person name="Chen Y."/>
            <person name="Xia Y."/>
            <person name="Luo R."/>
            <person name="Cheng S.H."/>
            <person name="Zheng C."/>
            <person name="Zhang T."/>
        </authorList>
    </citation>
    <scope>NUCLEOTIDE SEQUENCE</scope>
    <source>
        <strain evidence="3">H1_PAT1</strain>
    </source>
</reference>
<dbReference type="AlphaFoldDB" id="A0A928Y529"/>
<evidence type="ECO:0000256" key="1">
    <source>
        <dbReference type="RuleBase" id="RU003513"/>
    </source>
</evidence>
<dbReference type="SUPFAM" id="SSF53756">
    <property type="entry name" value="UDP-Glycosyltransferase/glycogen phosphorylase"/>
    <property type="match status" value="1"/>
</dbReference>
<dbReference type="CDD" id="cd03786">
    <property type="entry name" value="GTB_UDP-GlcNAc_2-Epimerase"/>
    <property type="match status" value="1"/>
</dbReference>
<dbReference type="PANTHER" id="PTHR43174:SF1">
    <property type="entry name" value="UDP-N-ACETYLGLUCOSAMINE 2-EPIMERASE"/>
    <property type="match status" value="1"/>
</dbReference>
<comment type="caution">
    <text evidence="3">The sequence shown here is derived from an EMBL/GenBank/DDBJ whole genome shotgun (WGS) entry which is preliminary data.</text>
</comment>
<evidence type="ECO:0000313" key="3">
    <source>
        <dbReference type="EMBL" id="MBE7525490.1"/>
    </source>
</evidence>
<gene>
    <name evidence="3" type="primary">wecB</name>
    <name evidence="3" type="ORF">HS096_03855</name>
</gene>
<accession>A0A928Y529</accession>
<keyword evidence="1 3" id="KW-0413">Isomerase</keyword>
<dbReference type="Gene3D" id="3.40.50.2000">
    <property type="entry name" value="Glycogen Phosphorylase B"/>
    <property type="match status" value="2"/>
</dbReference>
<dbReference type="InterPro" id="IPR029767">
    <property type="entry name" value="WecB-like"/>
</dbReference>
<dbReference type="PANTHER" id="PTHR43174">
    <property type="entry name" value="UDP-N-ACETYLGLUCOSAMINE 2-EPIMERASE"/>
    <property type="match status" value="1"/>
</dbReference>
<feature type="domain" description="UDP-N-acetylglucosamine 2-epimerase" evidence="2">
    <location>
        <begin position="27"/>
        <end position="357"/>
    </location>
</feature>
<dbReference type="InterPro" id="IPR003331">
    <property type="entry name" value="UDP_GlcNAc_Epimerase_2_dom"/>
</dbReference>
<dbReference type="NCBIfam" id="TIGR00236">
    <property type="entry name" value="wecB"/>
    <property type="match status" value="1"/>
</dbReference>
<dbReference type="GO" id="GO:0008761">
    <property type="term" value="F:UDP-N-acetylglucosamine 2-epimerase activity"/>
    <property type="evidence" value="ECO:0007669"/>
    <property type="project" value="UniProtKB-EC"/>
</dbReference>
<dbReference type="Pfam" id="PF02350">
    <property type="entry name" value="Epimerase_2"/>
    <property type="match status" value="1"/>
</dbReference>
<organism evidence="3 4">
    <name type="scientific">candidate division WWE3 bacterium</name>
    <dbReference type="NCBI Taxonomy" id="2053526"/>
    <lineage>
        <taxon>Bacteria</taxon>
        <taxon>Katanobacteria</taxon>
    </lineage>
</organism>